<dbReference type="InterPro" id="IPR003591">
    <property type="entry name" value="Leu-rich_rpt_typical-subtyp"/>
</dbReference>
<feature type="non-terminal residue" evidence="3">
    <location>
        <position position="238"/>
    </location>
</feature>
<gene>
    <name evidence="3" type="ORF">METZ01_LOCUS489186</name>
</gene>
<reference evidence="3" key="1">
    <citation type="submission" date="2018-05" db="EMBL/GenBank/DDBJ databases">
        <authorList>
            <person name="Lanie J.A."/>
            <person name="Ng W.-L."/>
            <person name="Kazmierczak K.M."/>
            <person name="Andrzejewski T.M."/>
            <person name="Davidsen T.M."/>
            <person name="Wayne K.J."/>
            <person name="Tettelin H."/>
            <person name="Glass J.I."/>
            <person name="Rusch D."/>
            <person name="Podicherti R."/>
            <person name="Tsui H.-C.T."/>
            <person name="Winkler M.E."/>
        </authorList>
    </citation>
    <scope>NUCLEOTIDE SEQUENCE</scope>
</reference>
<dbReference type="AlphaFoldDB" id="A0A383CVW8"/>
<dbReference type="EMBL" id="UINC01212139">
    <property type="protein sequence ID" value="SVE36332.1"/>
    <property type="molecule type" value="Genomic_DNA"/>
</dbReference>
<name>A0A383CVW8_9ZZZZ</name>
<dbReference type="SUPFAM" id="SSF52058">
    <property type="entry name" value="L domain-like"/>
    <property type="match status" value="1"/>
</dbReference>
<proteinExistence type="predicted"/>
<dbReference type="Gene3D" id="3.80.10.10">
    <property type="entry name" value="Ribonuclease Inhibitor"/>
    <property type="match status" value="2"/>
</dbReference>
<dbReference type="InterPro" id="IPR032675">
    <property type="entry name" value="LRR_dom_sf"/>
</dbReference>
<protein>
    <recommendedName>
        <fullName evidence="4">Leucine-rich repeat domain-containing protein</fullName>
    </recommendedName>
</protein>
<keyword evidence="1" id="KW-0433">Leucine-rich repeat</keyword>
<dbReference type="InterPro" id="IPR050836">
    <property type="entry name" value="SDS22/Internalin_LRR"/>
</dbReference>
<accession>A0A383CVW8</accession>
<dbReference type="PRINTS" id="PR00019">
    <property type="entry name" value="LEURICHRPT"/>
</dbReference>
<evidence type="ECO:0008006" key="4">
    <source>
        <dbReference type="Google" id="ProtNLM"/>
    </source>
</evidence>
<feature type="non-terminal residue" evidence="3">
    <location>
        <position position="1"/>
    </location>
</feature>
<sequence>ANLVQFNGVISAITLTSNGTGYVSVPTITVNSRTGSGATFQVKLSSLRKLDVSENQLRDLTGVSKLKFLQSLFAQGNKLGIPESFEDLNDNDAFDPGETFEDLNGNGKWDNDPLPELDQLASLMNLYLYGNGLEDLSGLGELPALRTLLLGVNEISDVSTLQRFSSLIHLSLNRNQVTDIGKLTDLKSLVYLDLSQNRLSDLRPLRPMISLRRLLLNDNNLTDLRPLDGHPNLEHLSL</sequence>
<dbReference type="InterPro" id="IPR001611">
    <property type="entry name" value="Leu-rich_rpt"/>
</dbReference>
<dbReference type="Pfam" id="PF12799">
    <property type="entry name" value="LRR_4"/>
    <property type="match status" value="1"/>
</dbReference>
<dbReference type="PANTHER" id="PTHR46652">
    <property type="entry name" value="LEUCINE-RICH REPEAT AND IQ DOMAIN-CONTAINING PROTEIN 1-RELATED"/>
    <property type="match status" value="1"/>
</dbReference>
<organism evidence="3">
    <name type="scientific">marine metagenome</name>
    <dbReference type="NCBI Taxonomy" id="408172"/>
    <lineage>
        <taxon>unclassified sequences</taxon>
        <taxon>metagenomes</taxon>
        <taxon>ecological metagenomes</taxon>
    </lineage>
</organism>
<evidence type="ECO:0000256" key="2">
    <source>
        <dbReference type="ARBA" id="ARBA00022737"/>
    </source>
</evidence>
<evidence type="ECO:0000313" key="3">
    <source>
        <dbReference type="EMBL" id="SVE36332.1"/>
    </source>
</evidence>
<evidence type="ECO:0000256" key="1">
    <source>
        <dbReference type="ARBA" id="ARBA00022614"/>
    </source>
</evidence>
<dbReference type="SMART" id="SM00365">
    <property type="entry name" value="LRR_SD22"/>
    <property type="match status" value="5"/>
</dbReference>
<dbReference type="SMART" id="SM00369">
    <property type="entry name" value="LRR_TYP"/>
    <property type="match status" value="4"/>
</dbReference>
<keyword evidence="2" id="KW-0677">Repeat</keyword>
<dbReference type="PROSITE" id="PS51450">
    <property type="entry name" value="LRR"/>
    <property type="match status" value="5"/>
</dbReference>
<dbReference type="InterPro" id="IPR025875">
    <property type="entry name" value="Leu-rich_rpt_4"/>
</dbReference>
<dbReference type="PANTHER" id="PTHR46652:SF3">
    <property type="entry name" value="LEUCINE-RICH REPEAT-CONTAINING PROTEIN 9"/>
    <property type="match status" value="1"/>
</dbReference>